<gene>
    <name evidence="2" type="ORF">PVK06_033371</name>
</gene>
<evidence type="ECO:0000313" key="2">
    <source>
        <dbReference type="EMBL" id="KAK5792257.1"/>
    </source>
</evidence>
<reference evidence="2 3" key="1">
    <citation type="submission" date="2023-03" db="EMBL/GenBank/DDBJ databases">
        <title>WGS of Gossypium arboreum.</title>
        <authorList>
            <person name="Yu D."/>
        </authorList>
    </citation>
    <scope>NUCLEOTIDE SEQUENCE [LARGE SCALE GENOMIC DNA]</scope>
    <source>
        <tissue evidence="2">Leaf</tissue>
    </source>
</reference>
<dbReference type="Proteomes" id="UP001358586">
    <property type="component" value="Chromosome 10"/>
</dbReference>
<evidence type="ECO:0000256" key="1">
    <source>
        <dbReference type="SAM" id="MobiDB-lite"/>
    </source>
</evidence>
<protein>
    <submittedName>
        <fullName evidence="2">Uncharacterized protein</fullName>
    </submittedName>
</protein>
<accession>A0ABR0NC49</accession>
<evidence type="ECO:0000313" key="3">
    <source>
        <dbReference type="Proteomes" id="UP001358586"/>
    </source>
</evidence>
<dbReference type="EMBL" id="JARKNE010000010">
    <property type="protein sequence ID" value="KAK5792257.1"/>
    <property type="molecule type" value="Genomic_DNA"/>
</dbReference>
<feature type="region of interest" description="Disordered" evidence="1">
    <location>
        <begin position="45"/>
        <end position="93"/>
    </location>
</feature>
<keyword evidence="3" id="KW-1185">Reference proteome</keyword>
<organism evidence="2 3">
    <name type="scientific">Gossypium arboreum</name>
    <name type="common">Tree cotton</name>
    <name type="synonym">Gossypium nanking</name>
    <dbReference type="NCBI Taxonomy" id="29729"/>
    <lineage>
        <taxon>Eukaryota</taxon>
        <taxon>Viridiplantae</taxon>
        <taxon>Streptophyta</taxon>
        <taxon>Embryophyta</taxon>
        <taxon>Tracheophyta</taxon>
        <taxon>Spermatophyta</taxon>
        <taxon>Magnoliopsida</taxon>
        <taxon>eudicotyledons</taxon>
        <taxon>Gunneridae</taxon>
        <taxon>Pentapetalae</taxon>
        <taxon>rosids</taxon>
        <taxon>malvids</taxon>
        <taxon>Malvales</taxon>
        <taxon>Malvaceae</taxon>
        <taxon>Malvoideae</taxon>
        <taxon>Gossypium</taxon>
    </lineage>
</organism>
<sequence>MQPDPLSPAQRFKCFPKISRALGQNFSRSKPRPVIIPEVNNRAIPYHPSHTSFQQKTNLSKRAPGKGRISQAKGVTRGTWRQAFSPRDYPSRG</sequence>
<proteinExistence type="predicted"/>
<comment type="caution">
    <text evidence="2">The sequence shown here is derived from an EMBL/GenBank/DDBJ whole genome shotgun (WGS) entry which is preliminary data.</text>
</comment>
<name>A0ABR0NC49_GOSAR</name>
<feature type="compositionally biased region" description="Polar residues" evidence="1">
    <location>
        <begin position="49"/>
        <end position="60"/>
    </location>
</feature>